<dbReference type="SUPFAM" id="SSF52540">
    <property type="entry name" value="P-loop containing nucleoside triphosphate hydrolases"/>
    <property type="match status" value="1"/>
</dbReference>
<keyword evidence="4" id="KW-0067">ATP-binding</keyword>
<feature type="domain" description="AAA+ ATPase" evidence="10">
    <location>
        <begin position="485"/>
        <end position="642"/>
    </location>
</feature>
<evidence type="ECO:0000313" key="12">
    <source>
        <dbReference type="Proteomes" id="UP000765509"/>
    </source>
</evidence>
<dbReference type="InterPro" id="IPR047854">
    <property type="entry name" value="RFC_lid"/>
</dbReference>
<comment type="subcellular location">
    <subcellularLocation>
        <location evidence="1">Nucleus</location>
    </subcellularLocation>
</comment>
<evidence type="ECO:0000256" key="9">
    <source>
        <dbReference type="SAM" id="MobiDB-lite"/>
    </source>
</evidence>
<dbReference type="AlphaFoldDB" id="A0A9Q3H1P4"/>
<evidence type="ECO:0000256" key="2">
    <source>
        <dbReference type="ARBA" id="ARBA00022705"/>
    </source>
</evidence>
<dbReference type="Gene3D" id="3.40.50.300">
    <property type="entry name" value="P-loop containing nucleotide triphosphate hydrolases"/>
    <property type="match status" value="1"/>
</dbReference>
<comment type="similarity">
    <text evidence="8">Belongs to the activator 1 small subunits family. CTF18 subfamily.</text>
</comment>
<evidence type="ECO:0000256" key="7">
    <source>
        <dbReference type="ARBA" id="ARBA00023306"/>
    </source>
</evidence>
<dbReference type="PANTHER" id="PTHR46765:SF1">
    <property type="entry name" value="P-LOOP CONTAINING NUCLEOSIDE TRIPHOSPHATE HYDROLASES SUPERFAMILY PROTEIN"/>
    <property type="match status" value="1"/>
</dbReference>
<evidence type="ECO:0000313" key="11">
    <source>
        <dbReference type="EMBL" id="MBW0488588.1"/>
    </source>
</evidence>
<proteinExistence type="inferred from homology"/>
<dbReference type="InterPro" id="IPR003593">
    <property type="entry name" value="AAA+_ATPase"/>
</dbReference>
<dbReference type="InterPro" id="IPR027417">
    <property type="entry name" value="P-loop_NTPase"/>
</dbReference>
<keyword evidence="5" id="KW-0238">DNA-binding</keyword>
<keyword evidence="3" id="KW-0547">Nucleotide-binding</keyword>
<dbReference type="GO" id="GO:0003677">
    <property type="term" value="F:DNA binding"/>
    <property type="evidence" value="ECO:0007669"/>
    <property type="project" value="UniProtKB-KW"/>
</dbReference>
<accession>A0A9Q3H1P4</accession>
<organism evidence="11 12">
    <name type="scientific">Austropuccinia psidii MF-1</name>
    <dbReference type="NCBI Taxonomy" id="1389203"/>
    <lineage>
        <taxon>Eukaryota</taxon>
        <taxon>Fungi</taxon>
        <taxon>Dikarya</taxon>
        <taxon>Basidiomycota</taxon>
        <taxon>Pucciniomycotina</taxon>
        <taxon>Pucciniomycetes</taxon>
        <taxon>Pucciniales</taxon>
        <taxon>Sphaerophragmiaceae</taxon>
        <taxon>Austropuccinia</taxon>
    </lineage>
</organism>
<evidence type="ECO:0000256" key="6">
    <source>
        <dbReference type="ARBA" id="ARBA00023242"/>
    </source>
</evidence>
<keyword evidence="12" id="KW-1185">Reference proteome</keyword>
<evidence type="ECO:0000256" key="3">
    <source>
        <dbReference type="ARBA" id="ARBA00022741"/>
    </source>
</evidence>
<reference evidence="11" key="1">
    <citation type="submission" date="2021-03" db="EMBL/GenBank/DDBJ databases">
        <title>Draft genome sequence of rust myrtle Austropuccinia psidii MF-1, a brazilian biotype.</title>
        <authorList>
            <person name="Quecine M.C."/>
            <person name="Pachon D.M.R."/>
            <person name="Bonatelli M.L."/>
            <person name="Correr F.H."/>
            <person name="Franceschini L.M."/>
            <person name="Leite T.F."/>
            <person name="Margarido G.R.A."/>
            <person name="Almeida C.A."/>
            <person name="Ferrarezi J.A."/>
            <person name="Labate C.A."/>
        </authorList>
    </citation>
    <scope>NUCLEOTIDE SEQUENCE</scope>
    <source>
        <strain evidence="11">MF-1</strain>
    </source>
</reference>
<dbReference type="GO" id="GO:0016887">
    <property type="term" value="F:ATP hydrolysis activity"/>
    <property type="evidence" value="ECO:0007669"/>
    <property type="project" value="InterPro"/>
</dbReference>
<dbReference type="Gene3D" id="1.10.8.60">
    <property type="match status" value="1"/>
</dbReference>
<keyword evidence="7" id="KW-0131">Cell cycle</keyword>
<evidence type="ECO:0000259" key="10">
    <source>
        <dbReference type="SMART" id="SM00382"/>
    </source>
</evidence>
<dbReference type="EMBL" id="AVOT02009676">
    <property type="protein sequence ID" value="MBW0488588.1"/>
    <property type="molecule type" value="Genomic_DNA"/>
</dbReference>
<comment type="caution">
    <text evidence="11">The sequence shown here is derived from an EMBL/GenBank/DDBJ whole genome shotgun (WGS) entry which is preliminary data.</text>
</comment>
<keyword evidence="6" id="KW-0539">Nucleus</keyword>
<dbReference type="GO" id="GO:0006260">
    <property type="term" value="P:DNA replication"/>
    <property type="evidence" value="ECO:0007669"/>
    <property type="project" value="UniProtKB-KW"/>
</dbReference>
<dbReference type="InterPro" id="IPR003959">
    <property type="entry name" value="ATPase_AAA_core"/>
</dbReference>
<dbReference type="CDD" id="cd00009">
    <property type="entry name" value="AAA"/>
    <property type="match status" value="1"/>
</dbReference>
<dbReference type="GO" id="GO:0005634">
    <property type="term" value="C:nucleus"/>
    <property type="evidence" value="ECO:0007669"/>
    <property type="project" value="UniProtKB-SubCell"/>
</dbReference>
<keyword evidence="2" id="KW-0235">DNA replication</keyword>
<dbReference type="InterPro" id="IPR053016">
    <property type="entry name" value="CTF18-RFC_complex"/>
</dbReference>
<dbReference type="CDD" id="cd18140">
    <property type="entry name" value="HLD_clamp_RFC"/>
    <property type="match status" value="1"/>
</dbReference>
<sequence length="1058" mass="117465">MQNTPKKCFIWNVLAISRTKMRLRVSNFNKLFGRGKLSGRSWPEFYQVGSINSSNHAPKTKMAGAGVDPLEVDESFIDLLSQNHSLIESAQAKALLDDGDLEGEAAAAIRSHQAFEEFGFSLSAANGSAATGISTIKESLGSMLEFDDDFLLDDDGDQLMKHPETNQSLTGGGGLDSLPQSENIINLPPALPSTLGEAESENIDLEIDHDFDSFIKPASSSVKTMPSIADNILHAQAKQIETNRTLSLELDDAFQNQNYPDSTFEASRQKLKQATSRRGPSLDNMIAEAENDEGNTLPSNLLISSLPNPSAIVPSPHFTSTSSHLPTLDEIENNLPRPRWISTTFLIATQLDGTKIQIPRRKRIGQTHFRSSRSAAGLKKQCLELLDEPIHRMLAKVQEEVVHKQPLVPTQEGIAPLNSLWTDRYRPKKFIDLVGDERVFRSAMGWLKSWDQCVFKRSAKSRHLQSKSQSNFSTEAELDPYGRPDAKVLLLCGKPGLGKTTMAEVLATQAGYQVIEINASDDRSSKTVTDRIQSALETRSLDLGAKNGGGLTLKNNRPCCVIIDEIDGAGGGGGGGNEGGFVRALVKLVTEGSTVRKSAMKGKKLDHMPLRRPIICICNDLYAPVLRPLRPIARIIRFNAPSSTTIIKRLQSICRIEHLTADLQNLNYLVKLASGDLRSCLNTLQFVKTQTNVVTDRTIKSAAGVGMKDSGSSVQAVLTSLFKISAKKSSNRSEQTDQRDLYLSNLVRDISTCGQNERIIQGCFEAYLNMKPPTDQWATYCQLHDWLNFYDILETKIWTDQAYQLSGYVPYSIAAWREFIASISNKAPEYPKVDYEIYQKRLANEEVLASFNQSLPAQLKACFKTREVICELMPFLTRIISVDLRPMNSQLHKEDDRRIMTRIVEIMLGLSLNFVQDRGEDGQLTYVLEPQIDFSTIYEGKRATDIPPPRFAARQLIDKEMTAVKIRFQGGPSGGLRSGATAILEAYNRNTHPARKSKEAVVAALDFFGRAIVNAGPITLPNTQERRAIEKVKVAYRFHEGFSNAVKKPITFKEFIFK</sequence>
<evidence type="ECO:0000256" key="1">
    <source>
        <dbReference type="ARBA" id="ARBA00004123"/>
    </source>
</evidence>
<dbReference type="PANTHER" id="PTHR46765">
    <property type="entry name" value="P-LOOP CONTAINING NUCLEOSIDE TRIPHOSPHATE HYDROLASES SUPERFAMILY PROTEIN"/>
    <property type="match status" value="1"/>
</dbReference>
<dbReference type="SMART" id="SM00382">
    <property type="entry name" value="AAA"/>
    <property type="match status" value="1"/>
</dbReference>
<dbReference type="OrthoDB" id="2195431at2759"/>
<gene>
    <name evidence="11" type="ORF">O181_028303</name>
</gene>
<feature type="region of interest" description="Disordered" evidence="9">
    <location>
        <begin position="162"/>
        <end position="183"/>
    </location>
</feature>
<evidence type="ECO:0000256" key="5">
    <source>
        <dbReference type="ARBA" id="ARBA00023125"/>
    </source>
</evidence>
<protein>
    <recommendedName>
        <fullName evidence="10">AAA+ ATPase domain-containing protein</fullName>
    </recommendedName>
</protein>
<dbReference type="GO" id="GO:0005524">
    <property type="term" value="F:ATP binding"/>
    <property type="evidence" value="ECO:0007669"/>
    <property type="project" value="UniProtKB-KW"/>
</dbReference>
<dbReference type="Proteomes" id="UP000765509">
    <property type="component" value="Unassembled WGS sequence"/>
</dbReference>
<evidence type="ECO:0000256" key="4">
    <source>
        <dbReference type="ARBA" id="ARBA00022840"/>
    </source>
</evidence>
<dbReference type="Pfam" id="PF00004">
    <property type="entry name" value="AAA"/>
    <property type="match status" value="1"/>
</dbReference>
<name>A0A9Q3H1P4_9BASI</name>
<evidence type="ECO:0000256" key="8">
    <source>
        <dbReference type="ARBA" id="ARBA00043975"/>
    </source>
</evidence>